<reference evidence="2 3" key="1">
    <citation type="submission" date="2024-01" db="EMBL/GenBank/DDBJ databases">
        <title>The genomes of 5 underutilized Papilionoideae crops provide insights into root nodulation and disease resistanc.</title>
        <authorList>
            <person name="Jiang F."/>
        </authorList>
    </citation>
    <scope>NUCLEOTIDE SEQUENCE [LARGE SCALE GENOMIC DNA]</scope>
    <source>
        <strain evidence="2">DUOXIRENSHENG_FW03</strain>
        <tissue evidence="2">Leaves</tissue>
    </source>
</reference>
<gene>
    <name evidence="2" type="ORF">VNO78_12181</name>
</gene>
<sequence>MCINFVAFYLACMMSVLAWVEMGVQIIGALRTLLVGKLVYEVVSVFVQFGPWVLVWVNGLWLDACLKLLDLSTILGGKLVYDVYVLVQFIWFLGEGSLFRWVFKMIGELSTILAGKLVSDVYLFVLFGSRVLAWVNNDLLLDGCSNCWS</sequence>
<keyword evidence="1" id="KW-1133">Transmembrane helix</keyword>
<protein>
    <submittedName>
        <fullName evidence="2">Uncharacterized protein</fullName>
    </submittedName>
</protein>
<feature type="transmembrane region" description="Helical" evidence="1">
    <location>
        <begin position="6"/>
        <end position="30"/>
    </location>
</feature>
<evidence type="ECO:0000313" key="3">
    <source>
        <dbReference type="Proteomes" id="UP001386955"/>
    </source>
</evidence>
<keyword evidence="3" id="KW-1185">Reference proteome</keyword>
<dbReference type="AlphaFoldDB" id="A0AAN9SVE1"/>
<feature type="transmembrane region" description="Helical" evidence="1">
    <location>
        <begin position="113"/>
        <end position="133"/>
    </location>
</feature>
<accession>A0AAN9SVE1</accession>
<keyword evidence="1" id="KW-0472">Membrane</keyword>
<name>A0AAN9SVE1_PSOTE</name>
<keyword evidence="1" id="KW-0812">Transmembrane</keyword>
<dbReference type="Proteomes" id="UP001386955">
    <property type="component" value="Unassembled WGS sequence"/>
</dbReference>
<proteinExistence type="predicted"/>
<dbReference type="EMBL" id="JAYMYS010000003">
    <property type="protein sequence ID" value="KAK7400873.1"/>
    <property type="molecule type" value="Genomic_DNA"/>
</dbReference>
<feature type="transmembrane region" description="Helical" evidence="1">
    <location>
        <begin position="42"/>
        <end position="61"/>
    </location>
</feature>
<evidence type="ECO:0000256" key="1">
    <source>
        <dbReference type="SAM" id="Phobius"/>
    </source>
</evidence>
<organism evidence="2 3">
    <name type="scientific">Psophocarpus tetragonolobus</name>
    <name type="common">Winged bean</name>
    <name type="synonym">Dolichos tetragonolobus</name>
    <dbReference type="NCBI Taxonomy" id="3891"/>
    <lineage>
        <taxon>Eukaryota</taxon>
        <taxon>Viridiplantae</taxon>
        <taxon>Streptophyta</taxon>
        <taxon>Embryophyta</taxon>
        <taxon>Tracheophyta</taxon>
        <taxon>Spermatophyta</taxon>
        <taxon>Magnoliopsida</taxon>
        <taxon>eudicotyledons</taxon>
        <taxon>Gunneridae</taxon>
        <taxon>Pentapetalae</taxon>
        <taxon>rosids</taxon>
        <taxon>fabids</taxon>
        <taxon>Fabales</taxon>
        <taxon>Fabaceae</taxon>
        <taxon>Papilionoideae</taxon>
        <taxon>50 kb inversion clade</taxon>
        <taxon>NPAAA clade</taxon>
        <taxon>indigoferoid/millettioid clade</taxon>
        <taxon>Phaseoleae</taxon>
        <taxon>Psophocarpus</taxon>
    </lineage>
</organism>
<evidence type="ECO:0000313" key="2">
    <source>
        <dbReference type="EMBL" id="KAK7400873.1"/>
    </source>
</evidence>
<comment type="caution">
    <text evidence="2">The sequence shown here is derived from an EMBL/GenBank/DDBJ whole genome shotgun (WGS) entry which is preliminary data.</text>
</comment>